<dbReference type="Pfam" id="PF01390">
    <property type="entry name" value="SEA"/>
    <property type="match status" value="1"/>
</dbReference>
<keyword evidence="3" id="KW-1185">Reference proteome</keyword>
<dbReference type="InterPro" id="IPR000082">
    <property type="entry name" value="SEA_dom"/>
</dbReference>
<evidence type="ECO:0000313" key="4">
    <source>
        <dbReference type="RefSeq" id="XP_022252383.1"/>
    </source>
</evidence>
<dbReference type="PROSITE" id="PS50024">
    <property type="entry name" value="SEA"/>
    <property type="match status" value="1"/>
</dbReference>
<dbReference type="SMART" id="SM00200">
    <property type="entry name" value="SEA"/>
    <property type="match status" value="1"/>
</dbReference>
<dbReference type="SUPFAM" id="SSF82671">
    <property type="entry name" value="SEA domain"/>
    <property type="match status" value="1"/>
</dbReference>
<feature type="domain" description="SEA" evidence="2">
    <location>
        <begin position="792"/>
        <end position="919"/>
    </location>
</feature>
<feature type="region of interest" description="Disordered" evidence="1">
    <location>
        <begin position="558"/>
        <end position="580"/>
    </location>
</feature>
<gene>
    <name evidence="4" type="primary">LOC106468342</name>
</gene>
<feature type="compositionally biased region" description="Polar residues" evidence="1">
    <location>
        <begin position="678"/>
        <end position="687"/>
    </location>
</feature>
<evidence type="ECO:0000256" key="1">
    <source>
        <dbReference type="SAM" id="MobiDB-lite"/>
    </source>
</evidence>
<proteinExistence type="predicted"/>
<evidence type="ECO:0000259" key="2">
    <source>
        <dbReference type="PROSITE" id="PS50024"/>
    </source>
</evidence>
<accession>A0ABM1T927</accession>
<feature type="compositionally biased region" description="Polar residues" evidence="1">
    <location>
        <begin position="632"/>
        <end position="656"/>
    </location>
</feature>
<sequence length="994" mass="108166">MNGLSDSSDSHVDGLSDSSDSHVDGLSDSHVDGLSDSSDSHVDGLSDSSDSHVDGLSDSSDSHVDSLSFFMNSLFVHPDVEVFNKSSFMAAGEGKESFALPINTSFRTEYQSYINEPSATSSARIVVRSVDPREGLGLMPSQSTISGRSYNGKTKKVLEKTSRQSRQSIDGIISGIIKLLGGNVNINRPRPLGSLFPQRPIRRPTVTRINNRGPPDFGTYHQGSIGYHVVPTRPQRPGITDFSLPPLPPPFQTSTAWQFPGVGNISKLLGLIPSENHATDNKETDSTVSNLLFGSAETSITIIPNEPVKPTLSDSTITLKTSETSEDSTVNETSLTFDVDSTKTDSGSYFLTTNLHNDTKEQVLLNLTDMSDTIIEIFSSYITTSSVFSHSSSIDETFSTVTTPGLPNIFSSELDFSPAMSSSSANVNISVALSSQITYVEQTETIEEVSLEDVSVFLSSAFIPSPVLNTNSDSIINFGNNISGGSEDSLRSSPYVQPTPVFPEPITNWTKLTVPSVLEHGPSVSVNSSRDEVKVTTTNILVLPSSAVLDDLGTRSHSSIPVGNPKEHTNFQSSKAESDIPVTISSKEPEIVYGKPSRQVLAPGISGTKMLPSETKVPKDEMFVNPAKTEQMKASPTLTSNSHYISSSGEPDQQEISDFPTGQPFVESVDVNDVRPLSGQSPSNFPSGFNRGPPSVAVPSRISGAGPHQEGTRPYHPQKPQPNSPFFGTPPERPSFRPRPNTPIIRIDTCIVGDESTCDVTLNERCKTVLGVSACYCRAGHARTVPRGPCAPVVTLQVALLLDRYDGQRLTFTRLYQDPNSKQYQRLEYEAEKGLSSIIQSTKLGPDFKGVKINAFSPYATGGILMNVTVHLDERETTRTTLIKETLRKELLEAIEKQNQNLGGSHLYVAESKIQFLSLKIWTNVMIPIFMTALRKAPVKMNLVLSAVCARLVLWTSSRMIGGRVVVLVLCFREYVVLIKTLRQNKPFVSVFYY</sequence>
<evidence type="ECO:0000313" key="3">
    <source>
        <dbReference type="Proteomes" id="UP000694941"/>
    </source>
</evidence>
<dbReference type="GeneID" id="106468342"/>
<feature type="compositionally biased region" description="Basic and acidic residues" evidence="1">
    <location>
        <begin position="8"/>
        <end position="58"/>
    </location>
</feature>
<dbReference type="Gene3D" id="3.30.70.960">
    <property type="entry name" value="SEA domain"/>
    <property type="match status" value="1"/>
</dbReference>
<dbReference type="RefSeq" id="XP_022252383.1">
    <property type="nucleotide sequence ID" value="XM_022396675.1"/>
</dbReference>
<protein>
    <submittedName>
        <fullName evidence="4">Uncharacterized protein LOC106468342</fullName>
    </submittedName>
</protein>
<name>A0ABM1T927_LIMPO</name>
<feature type="region of interest" description="Disordered" evidence="1">
    <location>
        <begin position="632"/>
        <end position="741"/>
    </location>
</feature>
<feature type="region of interest" description="Disordered" evidence="1">
    <location>
        <begin position="1"/>
        <end position="58"/>
    </location>
</feature>
<dbReference type="InterPro" id="IPR036364">
    <property type="entry name" value="SEA_dom_sf"/>
</dbReference>
<reference evidence="4" key="1">
    <citation type="submission" date="2025-08" db="UniProtKB">
        <authorList>
            <consortium name="RefSeq"/>
        </authorList>
    </citation>
    <scope>IDENTIFICATION</scope>
    <source>
        <tissue evidence="4">Muscle</tissue>
    </source>
</reference>
<organism evidence="3 4">
    <name type="scientific">Limulus polyphemus</name>
    <name type="common">Atlantic horseshoe crab</name>
    <dbReference type="NCBI Taxonomy" id="6850"/>
    <lineage>
        <taxon>Eukaryota</taxon>
        <taxon>Metazoa</taxon>
        <taxon>Ecdysozoa</taxon>
        <taxon>Arthropoda</taxon>
        <taxon>Chelicerata</taxon>
        <taxon>Merostomata</taxon>
        <taxon>Xiphosura</taxon>
        <taxon>Limulidae</taxon>
        <taxon>Limulus</taxon>
    </lineage>
</organism>
<dbReference type="Proteomes" id="UP000694941">
    <property type="component" value="Unplaced"/>
</dbReference>